<dbReference type="InterPro" id="IPR036397">
    <property type="entry name" value="RNaseH_sf"/>
</dbReference>
<dbReference type="PANTHER" id="PTHR47723:SF19">
    <property type="entry name" value="POLYNUCLEOTIDYL TRANSFERASE, RIBONUCLEASE H-LIKE SUPERFAMILY PROTEIN"/>
    <property type="match status" value="1"/>
</dbReference>
<keyword evidence="4" id="KW-1185">Reference proteome</keyword>
<dbReference type="InterPro" id="IPR044730">
    <property type="entry name" value="RNase_H-like_dom_plant"/>
</dbReference>
<evidence type="ECO:0000313" key="3">
    <source>
        <dbReference type="EMBL" id="KAF7830538.1"/>
    </source>
</evidence>
<dbReference type="InterPro" id="IPR012337">
    <property type="entry name" value="RNaseH-like_sf"/>
</dbReference>
<feature type="domain" description="Reverse transcriptase zinc-binding" evidence="2">
    <location>
        <begin position="107"/>
        <end position="190"/>
    </location>
</feature>
<dbReference type="Gene3D" id="3.30.420.10">
    <property type="entry name" value="Ribonuclease H-like superfamily/Ribonuclease H"/>
    <property type="match status" value="1"/>
</dbReference>
<dbReference type="InterPro" id="IPR002156">
    <property type="entry name" value="RNaseH_domain"/>
</dbReference>
<accession>A0A834WQV5</accession>
<dbReference type="AlphaFoldDB" id="A0A834WQV5"/>
<dbReference type="InterPro" id="IPR053151">
    <property type="entry name" value="RNase_H-like"/>
</dbReference>
<dbReference type="GO" id="GO:0004523">
    <property type="term" value="F:RNA-DNA hybrid ribonuclease activity"/>
    <property type="evidence" value="ECO:0007669"/>
    <property type="project" value="InterPro"/>
</dbReference>
<dbReference type="Pfam" id="PF13966">
    <property type="entry name" value="zf-RVT"/>
    <property type="match status" value="1"/>
</dbReference>
<organism evidence="3 4">
    <name type="scientific">Senna tora</name>
    <dbReference type="NCBI Taxonomy" id="362788"/>
    <lineage>
        <taxon>Eukaryota</taxon>
        <taxon>Viridiplantae</taxon>
        <taxon>Streptophyta</taxon>
        <taxon>Embryophyta</taxon>
        <taxon>Tracheophyta</taxon>
        <taxon>Spermatophyta</taxon>
        <taxon>Magnoliopsida</taxon>
        <taxon>eudicotyledons</taxon>
        <taxon>Gunneridae</taxon>
        <taxon>Pentapetalae</taxon>
        <taxon>rosids</taxon>
        <taxon>fabids</taxon>
        <taxon>Fabales</taxon>
        <taxon>Fabaceae</taxon>
        <taxon>Caesalpinioideae</taxon>
        <taxon>Cassia clade</taxon>
        <taxon>Senna</taxon>
    </lineage>
</organism>
<evidence type="ECO:0000313" key="4">
    <source>
        <dbReference type="Proteomes" id="UP000634136"/>
    </source>
</evidence>
<reference evidence="3" key="1">
    <citation type="submission" date="2020-09" db="EMBL/GenBank/DDBJ databases">
        <title>Genome-Enabled Discovery of Anthraquinone Biosynthesis in Senna tora.</title>
        <authorList>
            <person name="Kang S.-H."/>
            <person name="Pandey R.P."/>
            <person name="Lee C.-M."/>
            <person name="Sim J.-S."/>
            <person name="Jeong J.-T."/>
            <person name="Choi B.-S."/>
            <person name="Jung M."/>
            <person name="Ginzburg D."/>
            <person name="Zhao K."/>
            <person name="Won S.Y."/>
            <person name="Oh T.-J."/>
            <person name="Yu Y."/>
            <person name="Kim N.-H."/>
            <person name="Lee O.R."/>
            <person name="Lee T.-H."/>
            <person name="Bashyal P."/>
            <person name="Kim T.-S."/>
            <person name="Lee W.-H."/>
            <person name="Kawkins C."/>
            <person name="Kim C.-K."/>
            <person name="Kim J.S."/>
            <person name="Ahn B.O."/>
            <person name="Rhee S.Y."/>
            <person name="Sohng J.K."/>
        </authorList>
    </citation>
    <scope>NUCLEOTIDE SEQUENCE</scope>
    <source>
        <tissue evidence="3">Leaf</tissue>
    </source>
</reference>
<dbReference type="EMBL" id="JAAIUW010000005">
    <property type="protein sequence ID" value="KAF7830538.1"/>
    <property type="molecule type" value="Genomic_DNA"/>
</dbReference>
<comment type="caution">
    <text evidence="3">The sequence shown here is derived from an EMBL/GenBank/DDBJ whole genome shotgun (WGS) entry which is preliminary data.</text>
</comment>
<dbReference type="OrthoDB" id="1436613at2759"/>
<dbReference type="Pfam" id="PF13456">
    <property type="entry name" value="RVT_3"/>
    <property type="match status" value="1"/>
</dbReference>
<evidence type="ECO:0000259" key="2">
    <source>
        <dbReference type="Pfam" id="PF13966"/>
    </source>
</evidence>
<proteinExistence type="predicted"/>
<dbReference type="GO" id="GO:0003676">
    <property type="term" value="F:nucleic acid binding"/>
    <property type="evidence" value="ECO:0007669"/>
    <property type="project" value="InterPro"/>
</dbReference>
<dbReference type="PANTHER" id="PTHR47723">
    <property type="entry name" value="OS05G0353850 PROTEIN"/>
    <property type="match status" value="1"/>
</dbReference>
<gene>
    <name evidence="3" type="ORF">G2W53_012871</name>
</gene>
<feature type="domain" description="RNase H type-1" evidence="1">
    <location>
        <begin position="301"/>
        <end position="421"/>
    </location>
</feature>
<dbReference type="InterPro" id="IPR026960">
    <property type="entry name" value="RVT-Znf"/>
</dbReference>
<dbReference type="SUPFAM" id="SSF53098">
    <property type="entry name" value="Ribonuclease H-like"/>
    <property type="match status" value="1"/>
</dbReference>
<dbReference type="CDD" id="cd06222">
    <property type="entry name" value="RNase_H_like"/>
    <property type="match status" value="1"/>
</dbReference>
<sequence length="458" mass="51969">MLSKYHKRCKDLGNLAFKSGDSRLWKAITNNWPLIHNNTGWAIGNENTVKFWTDNWLSNDNDWKIDELRNYLPHDIVAQISGLLPPRLNEGNDKAKWEGNKEGICTTAHAYALIKNEHVDEHKSLWRSIWKANIQQRLRMHIWRIAHGNLPTKKKLNSQGLGSDICPICNRYSETTLHAMRDCIKSREVWSKCLRNELHGTFFNCSQMNWVRWNLNNRRASMGGIPWVVIFAIACSSFWHWRNLVLYEEDFALPNDPTSIILSLADQYWTAASHCTNDPIQHIAPFNVKWDPPPVDWIKLNTDGTAYGNPGNAGCGGILRDHKGEWIGGFTSHIGSCSALDAELWGILKGLAFTKKKGLNSIMVECDSKEAITLIDKAKSSGFSFNQFINRIIMLASDIGRVTFLHNFREAYTCADWLAKFSLSSNVGLVELADPPSDLMRFIARDKLGISSCRVGPV</sequence>
<protein>
    <submittedName>
        <fullName evidence="3">Ribonuclease H</fullName>
    </submittedName>
</protein>
<evidence type="ECO:0000259" key="1">
    <source>
        <dbReference type="Pfam" id="PF13456"/>
    </source>
</evidence>
<dbReference type="Proteomes" id="UP000634136">
    <property type="component" value="Unassembled WGS sequence"/>
</dbReference>
<name>A0A834WQV5_9FABA</name>